<dbReference type="PROSITE" id="PS50174">
    <property type="entry name" value="G_PATCH"/>
    <property type="match status" value="1"/>
</dbReference>
<reference evidence="7" key="2">
    <citation type="submission" date="2014-07" db="EMBL/GenBank/DDBJ databases">
        <authorList>
            <person name="Hull J."/>
        </authorList>
    </citation>
    <scope>NUCLEOTIDE SEQUENCE</scope>
</reference>
<dbReference type="EMBL" id="GBHO01041981">
    <property type="protein sequence ID" value="JAG01623.1"/>
    <property type="molecule type" value="Transcribed_RNA"/>
</dbReference>
<evidence type="ECO:0000256" key="3">
    <source>
        <dbReference type="ARBA" id="ARBA00030688"/>
    </source>
</evidence>
<evidence type="ECO:0000313" key="7">
    <source>
        <dbReference type="EMBL" id="JAG01623.1"/>
    </source>
</evidence>
<dbReference type="GO" id="GO:0003676">
    <property type="term" value="F:nucleic acid binding"/>
    <property type="evidence" value="ECO:0007669"/>
    <property type="project" value="InterPro"/>
</dbReference>
<dbReference type="Pfam" id="PF01585">
    <property type="entry name" value="G-patch"/>
    <property type="match status" value="1"/>
</dbReference>
<evidence type="ECO:0000313" key="6">
    <source>
        <dbReference type="EMBL" id="JAG01622.1"/>
    </source>
</evidence>
<dbReference type="InterPro" id="IPR039249">
    <property type="entry name" value="GPATCH11"/>
</dbReference>
<proteinExistence type="inferred from homology"/>
<name>A0A0A9W587_LYGHE</name>
<evidence type="ECO:0000256" key="2">
    <source>
        <dbReference type="ARBA" id="ARBA00021978"/>
    </source>
</evidence>
<organism evidence="7">
    <name type="scientific">Lygus hesperus</name>
    <name type="common">Western plant bug</name>
    <dbReference type="NCBI Taxonomy" id="30085"/>
    <lineage>
        <taxon>Eukaryota</taxon>
        <taxon>Metazoa</taxon>
        <taxon>Ecdysozoa</taxon>
        <taxon>Arthropoda</taxon>
        <taxon>Hexapoda</taxon>
        <taxon>Insecta</taxon>
        <taxon>Pterygota</taxon>
        <taxon>Neoptera</taxon>
        <taxon>Paraneoptera</taxon>
        <taxon>Hemiptera</taxon>
        <taxon>Heteroptera</taxon>
        <taxon>Panheteroptera</taxon>
        <taxon>Cimicomorpha</taxon>
        <taxon>Miridae</taxon>
        <taxon>Mirini</taxon>
        <taxon>Lygus</taxon>
    </lineage>
</organism>
<dbReference type="EMBL" id="GBHO01041982">
    <property type="protein sequence ID" value="JAG01622.1"/>
    <property type="molecule type" value="Transcribed_RNA"/>
</dbReference>
<comment type="similarity">
    <text evidence="1">Belongs to the GPATCH11 family.</text>
</comment>
<dbReference type="SMART" id="SM00443">
    <property type="entry name" value="G_patch"/>
    <property type="match status" value="1"/>
</dbReference>
<accession>A0A0A9W587</accession>
<evidence type="ECO:0000256" key="4">
    <source>
        <dbReference type="SAM" id="MobiDB-lite"/>
    </source>
</evidence>
<evidence type="ECO:0000256" key="1">
    <source>
        <dbReference type="ARBA" id="ARBA00007140"/>
    </source>
</evidence>
<feature type="compositionally biased region" description="Acidic residues" evidence="4">
    <location>
        <begin position="191"/>
        <end position="209"/>
    </location>
</feature>
<dbReference type="SMART" id="SM01173">
    <property type="entry name" value="DUF4187"/>
    <property type="match status" value="1"/>
</dbReference>
<dbReference type="Pfam" id="PF13821">
    <property type="entry name" value="DUF4187"/>
    <property type="match status" value="1"/>
</dbReference>
<feature type="domain" description="G-patch" evidence="5">
    <location>
        <begin position="71"/>
        <end position="117"/>
    </location>
</feature>
<dbReference type="InterPro" id="IPR000467">
    <property type="entry name" value="G_patch_dom"/>
</dbReference>
<sequence>MSDDEDYMSDAFLTAAANNDIRPGLLHSHSQRRNHELWKKKGSVQEQESRKPTATLELEARKDGLDKPIAQDNKGFAMMSKMGFNPGAGLGRHGQGRVEPIGIEVKTDKQGLGRKAVVQELLERKRKMLENHRKNALSVEDFRASMSEKAQEKQTNLDLMKSQRVCHTMDQDWGIEEPEEKWFWPEFAREESEEEEDDEGSEEHDMEEELTPKEKLELLTMYLRRTHYFCIWCGVKYQDDDDIRDCPGPTRYDHDV</sequence>
<reference evidence="7" key="1">
    <citation type="journal article" date="2014" name="PLoS ONE">
        <title>Transcriptome-Based Identification of ABC Transporters in the Western Tarnished Plant Bug Lygus hesperus.</title>
        <authorList>
            <person name="Hull J.J."/>
            <person name="Chaney K."/>
            <person name="Geib S.M."/>
            <person name="Fabrick J.A."/>
            <person name="Brent C.S."/>
            <person name="Walsh D."/>
            <person name="Lavine L.C."/>
        </authorList>
    </citation>
    <scope>NUCLEOTIDE SEQUENCE</scope>
</reference>
<dbReference type="AlphaFoldDB" id="A0A0A9W587"/>
<gene>
    <name evidence="7" type="primary">ccdc75_1</name>
    <name evidence="6" type="synonym">ccdc75_0</name>
    <name evidence="7" type="ORF">CM83_35820</name>
    <name evidence="6" type="ORF">CM83_35822</name>
</gene>
<dbReference type="GO" id="GO:0000776">
    <property type="term" value="C:kinetochore"/>
    <property type="evidence" value="ECO:0007669"/>
    <property type="project" value="TreeGrafter"/>
</dbReference>
<dbReference type="InterPro" id="IPR025239">
    <property type="entry name" value="DUF4187"/>
</dbReference>
<dbReference type="PANTHER" id="PTHR21032">
    <property type="entry name" value="G PATCH DOMAIN-CONTAINING PROTEIN 11"/>
    <property type="match status" value="1"/>
</dbReference>
<protein>
    <recommendedName>
        <fullName evidence="2">G patch domain-containing protein 11</fullName>
    </recommendedName>
    <alternativeName>
        <fullName evidence="3">Coiled-coil domain-containing protein 75</fullName>
    </alternativeName>
</protein>
<dbReference type="PANTHER" id="PTHR21032:SF0">
    <property type="entry name" value="G PATCH DOMAIN-CONTAINING PROTEIN 11"/>
    <property type="match status" value="1"/>
</dbReference>
<evidence type="ECO:0000259" key="5">
    <source>
        <dbReference type="PROSITE" id="PS50174"/>
    </source>
</evidence>
<feature type="region of interest" description="Disordered" evidence="4">
    <location>
        <begin position="18"/>
        <end position="70"/>
    </location>
</feature>
<feature type="region of interest" description="Disordered" evidence="4">
    <location>
        <begin position="188"/>
        <end position="212"/>
    </location>
</feature>